<name>A0ABS3QHH9_9BACT</name>
<organism evidence="3 4">
    <name type="scientific">Hymenobacter negativus</name>
    <dbReference type="NCBI Taxonomy" id="2795026"/>
    <lineage>
        <taxon>Bacteria</taxon>
        <taxon>Pseudomonadati</taxon>
        <taxon>Bacteroidota</taxon>
        <taxon>Cytophagia</taxon>
        <taxon>Cytophagales</taxon>
        <taxon>Hymenobacteraceae</taxon>
        <taxon>Hymenobacter</taxon>
    </lineage>
</organism>
<dbReference type="Pfam" id="PF07883">
    <property type="entry name" value="Cupin_2"/>
    <property type="match status" value="1"/>
</dbReference>
<dbReference type="PANTHER" id="PTHR36440">
    <property type="entry name" value="PUTATIVE (AFU_ORTHOLOGUE AFUA_8G07350)-RELATED"/>
    <property type="match status" value="1"/>
</dbReference>
<feature type="domain" description="Cupin type-2" evidence="2">
    <location>
        <begin position="83"/>
        <end position="144"/>
    </location>
</feature>
<dbReference type="InterPro" id="IPR014710">
    <property type="entry name" value="RmlC-like_jellyroll"/>
</dbReference>
<reference evidence="3 4" key="1">
    <citation type="submission" date="2021-03" db="EMBL/GenBank/DDBJ databases">
        <authorList>
            <person name="Kim M.K."/>
        </authorList>
    </citation>
    <scope>NUCLEOTIDE SEQUENCE [LARGE SCALE GENOMIC DNA]</scope>
    <source>
        <strain evidence="3 4">BT442</strain>
    </source>
</reference>
<gene>
    <name evidence="3" type="ORF">J4E00_16725</name>
</gene>
<keyword evidence="4" id="KW-1185">Reference proteome</keyword>
<dbReference type="PANTHER" id="PTHR36440:SF1">
    <property type="entry name" value="PUTATIVE (AFU_ORTHOLOGUE AFUA_8G07350)-RELATED"/>
    <property type="match status" value="1"/>
</dbReference>
<dbReference type="InterPro" id="IPR053146">
    <property type="entry name" value="QDO-like"/>
</dbReference>
<evidence type="ECO:0000256" key="1">
    <source>
        <dbReference type="SAM" id="SignalP"/>
    </source>
</evidence>
<dbReference type="InterPro" id="IPR011051">
    <property type="entry name" value="RmlC_Cupin_sf"/>
</dbReference>
<dbReference type="SUPFAM" id="SSF51182">
    <property type="entry name" value="RmlC-like cupins"/>
    <property type="match status" value="1"/>
</dbReference>
<dbReference type="EMBL" id="JAGETZ010000008">
    <property type="protein sequence ID" value="MBO2010708.1"/>
    <property type="molecule type" value="Genomic_DNA"/>
</dbReference>
<protein>
    <submittedName>
        <fullName evidence="3">Cupin domain-containing protein</fullName>
    </submittedName>
</protein>
<evidence type="ECO:0000313" key="3">
    <source>
        <dbReference type="EMBL" id="MBO2010708.1"/>
    </source>
</evidence>
<feature type="chain" id="PRO_5046346396" evidence="1">
    <location>
        <begin position="24"/>
        <end position="195"/>
    </location>
</feature>
<keyword evidence="1" id="KW-0732">Signal</keyword>
<comment type="caution">
    <text evidence="3">The sequence shown here is derived from an EMBL/GenBank/DDBJ whole genome shotgun (WGS) entry which is preliminary data.</text>
</comment>
<dbReference type="Gene3D" id="2.60.120.10">
    <property type="entry name" value="Jelly Rolls"/>
    <property type="match status" value="1"/>
</dbReference>
<evidence type="ECO:0000259" key="2">
    <source>
        <dbReference type="Pfam" id="PF07883"/>
    </source>
</evidence>
<evidence type="ECO:0000313" key="4">
    <source>
        <dbReference type="Proteomes" id="UP000664369"/>
    </source>
</evidence>
<dbReference type="Proteomes" id="UP000664369">
    <property type="component" value="Unassembled WGS sequence"/>
</dbReference>
<proteinExistence type="predicted"/>
<accession>A0ABS3QHH9</accession>
<dbReference type="InterPro" id="IPR013096">
    <property type="entry name" value="Cupin_2"/>
</dbReference>
<sequence length="195" mass="21940">MNRNHFLKAGLAASAFLAYPFGAAARALARWRVGIGFMVKAAQDRTSQPMALFDGDTFWTKIAAADTEGDLYVFESRREKEGGPSHHYHFEQDEWWYVLEGEFLVKVGEEVFQAKVGDSVFGPRRVPHSFAKVGPGPGRLLMIFQPAGKMEECFRKISQGATRNMSEAEQDAFREAHGFKRVGPPLRQPKPMMDK</sequence>
<feature type="signal peptide" evidence="1">
    <location>
        <begin position="1"/>
        <end position="23"/>
    </location>
</feature>